<dbReference type="PANTHER" id="PTHR30561:SF1">
    <property type="entry name" value="MULTIDRUG TRANSPORTER EMRE"/>
    <property type="match status" value="1"/>
</dbReference>
<dbReference type="AlphaFoldDB" id="A0A852W7Q4"/>
<feature type="transmembrane region" description="Helical" evidence="8">
    <location>
        <begin position="84"/>
        <end position="103"/>
    </location>
</feature>
<evidence type="ECO:0000256" key="1">
    <source>
        <dbReference type="ARBA" id="ARBA00004651"/>
    </source>
</evidence>
<evidence type="ECO:0000313" key="11">
    <source>
        <dbReference type="Proteomes" id="UP000232453"/>
    </source>
</evidence>
<dbReference type="InterPro" id="IPR045324">
    <property type="entry name" value="Small_multidrug_res"/>
</dbReference>
<comment type="subcellular location">
    <subcellularLocation>
        <location evidence="1 7">Cell membrane</location>
        <topology evidence="1 7">Multi-pass membrane protein</topology>
    </subcellularLocation>
</comment>
<evidence type="ECO:0000256" key="4">
    <source>
        <dbReference type="ARBA" id="ARBA00022692"/>
    </source>
</evidence>
<evidence type="ECO:0000313" key="12">
    <source>
        <dbReference type="Proteomes" id="UP000549695"/>
    </source>
</evidence>
<keyword evidence="5 8" id="KW-1133">Transmembrane helix</keyword>
<gene>
    <name evidence="10" type="ORF">ATL51_3819</name>
    <name evidence="9" type="ORF">HDA37_002630</name>
</gene>
<accession>A0AA44URV1</accession>
<evidence type="ECO:0000256" key="6">
    <source>
        <dbReference type="ARBA" id="ARBA00023136"/>
    </source>
</evidence>
<evidence type="ECO:0000256" key="3">
    <source>
        <dbReference type="ARBA" id="ARBA00022475"/>
    </source>
</evidence>
<dbReference type="InterPro" id="IPR000390">
    <property type="entry name" value="Small_drug/metabolite_transptr"/>
</dbReference>
<dbReference type="PANTHER" id="PTHR30561">
    <property type="entry name" value="SMR FAMILY PROTON-DEPENDENT DRUG EFFLUX TRANSPORTER SUGE"/>
    <property type="match status" value="1"/>
</dbReference>
<dbReference type="Proteomes" id="UP000549695">
    <property type="component" value="Unassembled WGS sequence"/>
</dbReference>
<evidence type="ECO:0000256" key="5">
    <source>
        <dbReference type="ARBA" id="ARBA00022989"/>
    </source>
</evidence>
<evidence type="ECO:0000256" key="7">
    <source>
        <dbReference type="RuleBase" id="RU003942"/>
    </source>
</evidence>
<feature type="transmembrane region" description="Helical" evidence="8">
    <location>
        <begin position="57"/>
        <end position="78"/>
    </location>
</feature>
<keyword evidence="12" id="KW-1185">Reference proteome</keyword>
<dbReference type="GO" id="GO:0022857">
    <property type="term" value="F:transmembrane transporter activity"/>
    <property type="evidence" value="ECO:0007669"/>
    <property type="project" value="InterPro"/>
</dbReference>
<accession>A0A852W7Q4</accession>
<keyword evidence="4 7" id="KW-0812">Transmembrane</keyword>
<dbReference type="InterPro" id="IPR037185">
    <property type="entry name" value="EmrE-like"/>
</dbReference>
<evidence type="ECO:0000313" key="10">
    <source>
        <dbReference type="EMBL" id="PKB32105.1"/>
    </source>
</evidence>
<organism evidence="9 12">
    <name type="scientific">Pseudonocardia alni</name>
    <name type="common">Amycolata alni</name>
    <dbReference type="NCBI Taxonomy" id="33907"/>
    <lineage>
        <taxon>Bacteria</taxon>
        <taxon>Bacillati</taxon>
        <taxon>Actinomycetota</taxon>
        <taxon>Actinomycetes</taxon>
        <taxon>Pseudonocardiales</taxon>
        <taxon>Pseudonocardiaceae</taxon>
        <taxon>Pseudonocardia</taxon>
    </lineage>
</organism>
<evidence type="ECO:0000313" key="9">
    <source>
        <dbReference type="EMBL" id="NYG02345.1"/>
    </source>
</evidence>
<keyword evidence="2" id="KW-0813">Transport</keyword>
<dbReference type="SUPFAM" id="SSF103481">
    <property type="entry name" value="Multidrug resistance efflux transporter EmrE"/>
    <property type="match status" value="1"/>
</dbReference>
<protein>
    <submittedName>
        <fullName evidence="9">Small multidrug resistance pump</fullName>
    </submittedName>
</protein>
<reference evidence="9 12" key="1">
    <citation type="submission" date="2020-07" db="EMBL/GenBank/DDBJ databases">
        <title>Sequencing the genomes of 1000 actinobacteria strains.</title>
        <authorList>
            <person name="Klenk H.-P."/>
        </authorList>
    </citation>
    <scope>NUCLEOTIDE SEQUENCE [LARGE SCALE GENOMIC DNA]</scope>
    <source>
        <strain evidence="10 11">DSM 44104</strain>
        <strain evidence="9 12">DSM 44749</strain>
    </source>
</reference>
<dbReference type="GO" id="GO:0005886">
    <property type="term" value="C:plasma membrane"/>
    <property type="evidence" value="ECO:0007669"/>
    <property type="project" value="UniProtKB-SubCell"/>
</dbReference>
<keyword evidence="6 8" id="KW-0472">Membrane</keyword>
<dbReference type="Pfam" id="PF00893">
    <property type="entry name" value="Multi_Drug_Res"/>
    <property type="match status" value="1"/>
</dbReference>
<feature type="transmembrane region" description="Helical" evidence="8">
    <location>
        <begin position="28"/>
        <end position="45"/>
    </location>
</feature>
<dbReference type="RefSeq" id="WP_062399751.1">
    <property type="nucleotide sequence ID" value="NZ_BAAAJZ010000003.1"/>
</dbReference>
<proteinExistence type="inferred from homology"/>
<sequence>MWGWLALAIGAEVTGTVALRFSQGFSRLVPSMITVVGYGLAFWSLSQALGRGMALGIAYGTWAAAGVALVALIGVFFLGESLTWVQLGGIALVIAGVLALELGGATAHA</sequence>
<evidence type="ECO:0000256" key="2">
    <source>
        <dbReference type="ARBA" id="ARBA00022448"/>
    </source>
</evidence>
<comment type="similarity">
    <text evidence="7">Belongs to the drug/metabolite transporter (DMT) superfamily. Small multidrug resistance (SMR) (TC 2.A.7.1) family.</text>
</comment>
<name>A0A852W7Q4_PSEA5</name>
<comment type="caution">
    <text evidence="9">The sequence shown here is derived from an EMBL/GenBank/DDBJ whole genome shotgun (WGS) entry which is preliminary data.</text>
</comment>
<evidence type="ECO:0000256" key="8">
    <source>
        <dbReference type="SAM" id="Phobius"/>
    </source>
</evidence>
<dbReference type="EMBL" id="JACCCZ010000001">
    <property type="protein sequence ID" value="NYG02345.1"/>
    <property type="molecule type" value="Genomic_DNA"/>
</dbReference>
<dbReference type="Proteomes" id="UP000232453">
    <property type="component" value="Unassembled WGS sequence"/>
</dbReference>
<dbReference type="Gene3D" id="1.10.3730.20">
    <property type="match status" value="1"/>
</dbReference>
<keyword evidence="3" id="KW-1003">Cell membrane</keyword>
<dbReference type="EMBL" id="PHUJ01000003">
    <property type="protein sequence ID" value="PKB32105.1"/>
    <property type="molecule type" value="Genomic_DNA"/>
</dbReference>
<dbReference type="GeneID" id="98052387"/>